<evidence type="ECO:0000256" key="2">
    <source>
        <dbReference type="ARBA" id="ARBA00022737"/>
    </source>
</evidence>
<dbReference type="PANTHER" id="PTHR46543:SF2">
    <property type="entry name" value="AGAP013096-PA"/>
    <property type="match status" value="1"/>
</dbReference>
<accession>U6MFR0</accession>
<evidence type="ECO:0000256" key="5">
    <source>
        <dbReference type="SAM" id="MobiDB-lite"/>
    </source>
</evidence>
<feature type="region of interest" description="Disordered" evidence="5">
    <location>
        <begin position="182"/>
        <end position="240"/>
    </location>
</feature>
<dbReference type="EMBL" id="HG722695">
    <property type="protein sequence ID" value="CDJ63052.1"/>
    <property type="molecule type" value="Genomic_DNA"/>
</dbReference>
<feature type="compositionally biased region" description="Low complexity" evidence="5">
    <location>
        <begin position="690"/>
        <end position="702"/>
    </location>
</feature>
<dbReference type="AlphaFoldDB" id="U6MFR0"/>
<keyword evidence="2" id="KW-0677">Repeat</keyword>
<dbReference type="GO" id="GO:0071037">
    <property type="term" value="P:nuclear polyadenylation-dependent snRNA catabolic process"/>
    <property type="evidence" value="ECO:0007669"/>
    <property type="project" value="TreeGrafter"/>
</dbReference>
<dbReference type="GO" id="GO:0071036">
    <property type="term" value="P:nuclear polyadenylation-dependent snoRNA catabolic process"/>
    <property type="evidence" value="ECO:0007669"/>
    <property type="project" value="TreeGrafter"/>
</dbReference>
<feature type="compositionally biased region" description="Low complexity" evidence="5">
    <location>
        <begin position="53"/>
        <end position="86"/>
    </location>
</feature>
<feature type="compositionally biased region" description="Low complexity" evidence="5">
    <location>
        <begin position="219"/>
        <end position="228"/>
    </location>
</feature>
<keyword evidence="3" id="KW-0539">Nucleus</keyword>
<evidence type="ECO:0000256" key="1">
    <source>
        <dbReference type="ARBA" id="ARBA00004123"/>
    </source>
</evidence>
<dbReference type="GO" id="GO:0031499">
    <property type="term" value="C:TRAMP complex"/>
    <property type="evidence" value="ECO:0007669"/>
    <property type="project" value="TreeGrafter"/>
</dbReference>
<reference evidence="6" key="1">
    <citation type="submission" date="2013-10" db="EMBL/GenBank/DDBJ databases">
        <title>Genomic analysis of the causative agents of coccidiosis in chickens.</title>
        <authorList>
            <person name="Reid A.J."/>
            <person name="Blake D."/>
            <person name="Billington K."/>
            <person name="Browne H."/>
            <person name="Dunn M."/>
            <person name="Hung S."/>
            <person name="Kawahara F."/>
            <person name="Miranda-Saavedra D."/>
            <person name="Mourier T."/>
            <person name="Nagra H."/>
            <person name="Otto T.D."/>
            <person name="Rawlings N."/>
            <person name="Sanchez A."/>
            <person name="Sanders M."/>
            <person name="Subramaniam C."/>
            <person name="Tay Y."/>
            <person name="Dear P."/>
            <person name="Doerig C."/>
            <person name="Gruber A."/>
            <person name="Parkinson J."/>
            <person name="Shirley M."/>
            <person name="Wan K.L."/>
            <person name="Berriman M."/>
            <person name="Tomley F."/>
            <person name="Pain A."/>
        </authorList>
    </citation>
    <scope>NUCLEOTIDE SEQUENCE [LARGE SCALE GENOMIC DNA]</scope>
    <source>
        <strain evidence="6">Houghton</strain>
    </source>
</reference>
<organism evidence="6 7">
    <name type="scientific">Eimeria necatrix</name>
    <dbReference type="NCBI Taxonomy" id="51315"/>
    <lineage>
        <taxon>Eukaryota</taxon>
        <taxon>Sar</taxon>
        <taxon>Alveolata</taxon>
        <taxon>Apicomplexa</taxon>
        <taxon>Conoidasida</taxon>
        <taxon>Coccidia</taxon>
        <taxon>Eucoccidiorida</taxon>
        <taxon>Eimeriorina</taxon>
        <taxon>Eimeriidae</taxon>
        <taxon>Eimeria</taxon>
    </lineage>
</organism>
<gene>
    <name evidence="6" type="ORF">ENH_00034170</name>
</gene>
<dbReference type="InterPro" id="IPR051644">
    <property type="entry name" value="TRAMP_AT-DNA-binding"/>
</dbReference>
<dbReference type="GO" id="GO:0071038">
    <property type="term" value="P:TRAMP-dependent tRNA surveillance pathway"/>
    <property type="evidence" value="ECO:0007669"/>
    <property type="project" value="TreeGrafter"/>
</dbReference>
<dbReference type="GeneID" id="25473581"/>
<dbReference type="VEuPathDB" id="ToxoDB:ENH_00034170"/>
<comment type="subcellular location">
    <subcellularLocation>
        <location evidence="1">Nucleus</location>
    </subcellularLocation>
</comment>
<reference evidence="6" key="2">
    <citation type="submission" date="2013-10" db="EMBL/GenBank/DDBJ databases">
        <authorList>
            <person name="Aslett M."/>
        </authorList>
    </citation>
    <scope>NUCLEOTIDE SEQUENCE [LARGE SCALE GENOMIC DNA]</scope>
    <source>
        <strain evidence="6">Houghton</strain>
    </source>
</reference>
<dbReference type="RefSeq" id="XP_013440414.1">
    <property type="nucleotide sequence ID" value="XM_013584960.1"/>
</dbReference>
<dbReference type="GO" id="GO:0071035">
    <property type="term" value="P:nuclear polyadenylation-dependent rRNA catabolic process"/>
    <property type="evidence" value="ECO:0007669"/>
    <property type="project" value="TreeGrafter"/>
</dbReference>
<proteinExistence type="predicted"/>
<feature type="compositionally biased region" description="Polar residues" evidence="5">
    <location>
        <begin position="42"/>
        <end position="52"/>
    </location>
</feature>
<dbReference type="PANTHER" id="PTHR46543">
    <property type="entry name" value="ZINC FINGER CCHC DOMAIN-CONTAINING PROTEIN 7"/>
    <property type="match status" value="1"/>
</dbReference>
<evidence type="ECO:0000313" key="6">
    <source>
        <dbReference type="EMBL" id="CDJ63052.1"/>
    </source>
</evidence>
<sequence length="1029" mass="114975">MGQPKHGEFPTKECAWQHDSFNKAASRSLTHSGDSDGHTCLPPTQQEASAPTSRSRSSSNSHDGSSNSNSSSSSARSASNGGSAHSLPRLLNPVSGFSVRRIREGPVSLHWPATAGSAAARGNNLHNLSPATAAKATEIAALAGGSRHAAAMQSLNAPWLPSNPLLCEQQQRQLLRLEPQKHELQHREKQQQQRQKNTPLTSSGVNSHTVAAARRQQEYPKQQQQQQQRHIEQTEQQQEEQEVATEEQKCRLHKLKQQLHSLGYKDNLDAKSCQLASRLLSDLVKSVGHFRALIIRYRELQQRLREETVAAAAAAAGQQREAAEAEKYKREAEAVHRQLRQQQRHQQQLQEELRSCRALVGTSGVIVTVSTVHVAVVSRPFCLQLPSLQLRFCCFISVAATYPVFAVINCPVVARSLVFTFLLVLSGRGAAAGDAAGASELLEQLRDGRQLLQQQLPRQQQNHEKEIEEMHELQKREDNAEKTELRLSLLSKEKELRELQEDFDALNASHQALRSASLKNRNSSRSSARPTTAASSSKACNRRLLLLRNTRGDATTERRLLLQRCNSLQKQLRAAQAEKEEVAAELKQWISRVMNFESGLQHAKEKATAAEKEQEVLRQKNCMEKIQAAKQEQRMQQQQEIRHLQQQLEAERKRNNEMREALLGLQAASKTAQRHAALLLQQQKRHEEQLQQQNMQQQQQQQPSWATCHEHAAAVAGSGAATNPAEPAAAVTPRRGASYNFQVCLDFKSWLSIIGCLALRLEQEKQRRSDACPASPLRQQQQQQLQQELQQLKLQQQKQQQMEQHLRSQLEAQAMTLAEHRKTVVDLQHQLLTAELERSRSAEAVSALEADKRKAEESIELLQQLLKQSEQQQWQLQRRVEAAEEVAAQQQQQQQQQKQQQQRQQQTEELVAHLTLTQAEGQQRQEALKAENAALQTELQQQQNQLRNAAAELEAATRRCIMAETDNESLIDKLDTLAAALAAKAAAEDTKSTAPALTALAPLSIAHPHEPAAAAAAAAASVRGSLRLR</sequence>
<dbReference type="GO" id="GO:0071039">
    <property type="term" value="P:nuclear polyadenylation-dependent CUT catabolic process"/>
    <property type="evidence" value="ECO:0007669"/>
    <property type="project" value="TreeGrafter"/>
</dbReference>
<dbReference type="GO" id="GO:0071031">
    <property type="term" value="P:nuclear mRNA surveillance of mRNA 3'-end processing"/>
    <property type="evidence" value="ECO:0007669"/>
    <property type="project" value="TreeGrafter"/>
</dbReference>
<feature type="compositionally biased region" description="Basic and acidic residues" evidence="5">
    <location>
        <begin position="182"/>
        <end position="191"/>
    </location>
</feature>
<name>U6MFR0_9EIME</name>
<keyword evidence="4" id="KW-0175">Coiled coil</keyword>
<feature type="compositionally biased region" description="Polar residues" evidence="5">
    <location>
        <begin position="196"/>
        <end position="209"/>
    </location>
</feature>
<protein>
    <submittedName>
        <fullName evidence="6">Uncharacterized protein</fullName>
    </submittedName>
</protein>
<feature type="region of interest" description="Disordered" evidence="5">
    <location>
        <begin position="683"/>
        <end position="702"/>
    </location>
</feature>
<keyword evidence="7" id="KW-1185">Reference proteome</keyword>
<evidence type="ECO:0000313" key="7">
    <source>
        <dbReference type="Proteomes" id="UP000030754"/>
    </source>
</evidence>
<feature type="region of interest" description="Disordered" evidence="5">
    <location>
        <begin position="514"/>
        <end position="540"/>
    </location>
</feature>
<feature type="coiled-coil region" evidence="4">
    <location>
        <begin position="315"/>
        <end position="359"/>
    </location>
</feature>
<dbReference type="OrthoDB" id="349471at2759"/>
<evidence type="ECO:0000256" key="3">
    <source>
        <dbReference type="ARBA" id="ARBA00023242"/>
    </source>
</evidence>
<dbReference type="Proteomes" id="UP000030754">
    <property type="component" value="Unassembled WGS sequence"/>
</dbReference>
<feature type="coiled-coil region" evidence="4">
    <location>
        <begin position="778"/>
        <end position="966"/>
    </location>
</feature>
<feature type="region of interest" description="Disordered" evidence="5">
    <location>
        <begin position="25"/>
        <end position="91"/>
    </location>
</feature>
<dbReference type="GO" id="GO:0003723">
    <property type="term" value="F:RNA binding"/>
    <property type="evidence" value="ECO:0007669"/>
    <property type="project" value="TreeGrafter"/>
</dbReference>
<evidence type="ECO:0000256" key="4">
    <source>
        <dbReference type="SAM" id="Coils"/>
    </source>
</evidence>